<proteinExistence type="inferred from homology"/>
<dbReference type="Gene3D" id="3.30.70.330">
    <property type="match status" value="1"/>
</dbReference>
<evidence type="ECO:0000259" key="7">
    <source>
        <dbReference type="PROSITE" id="PS50250"/>
    </source>
</evidence>
<keyword evidence="1 3" id="KW-0694">RNA-binding</keyword>
<dbReference type="InterPro" id="IPR045107">
    <property type="entry name" value="SAC3/GANP/THP3"/>
</dbReference>
<feature type="region of interest" description="Disordered" evidence="5">
    <location>
        <begin position="293"/>
        <end position="315"/>
    </location>
</feature>
<reference evidence="8 9" key="2">
    <citation type="submission" date="2019-01" db="EMBL/GenBank/DDBJ databases">
        <title>The decoding of complex shrimp genome reveals the adaptation for benthos swimmer, frequently molting mechanism and breeding impact on genome.</title>
        <authorList>
            <person name="Sun Y."/>
            <person name="Gao Y."/>
            <person name="Yu Y."/>
        </authorList>
    </citation>
    <scope>NUCLEOTIDE SEQUENCE [LARGE SCALE GENOMIC DNA]</scope>
    <source>
        <tissue evidence="8">Muscle</tissue>
    </source>
</reference>
<evidence type="ECO:0000256" key="3">
    <source>
        <dbReference type="PROSITE-ProRule" id="PRU00176"/>
    </source>
</evidence>
<feature type="compositionally biased region" description="Polar residues" evidence="5">
    <location>
        <begin position="608"/>
        <end position="633"/>
    </location>
</feature>
<dbReference type="GO" id="GO:0070390">
    <property type="term" value="C:transcription export complex 2"/>
    <property type="evidence" value="ECO:0007669"/>
    <property type="project" value="TreeGrafter"/>
</dbReference>
<dbReference type="GO" id="GO:0005737">
    <property type="term" value="C:cytoplasm"/>
    <property type="evidence" value="ECO:0007669"/>
    <property type="project" value="TreeGrafter"/>
</dbReference>
<evidence type="ECO:0008006" key="10">
    <source>
        <dbReference type="Google" id="ProtNLM"/>
    </source>
</evidence>
<accession>A0A3R7LVA1</accession>
<dbReference type="InterPro" id="IPR005062">
    <property type="entry name" value="SAC3/GANP/THP3_conserved"/>
</dbReference>
<reference evidence="8 9" key="1">
    <citation type="submission" date="2018-04" db="EMBL/GenBank/DDBJ databases">
        <authorList>
            <person name="Zhang X."/>
            <person name="Yuan J."/>
            <person name="Li F."/>
            <person name="Xiang J."/>
        </authorList>
    </citation>
    <scope>NUCLEOTIDE SEQUENCE [LARGE SCALE GENOMIC DNA]</scope>
    <source>
        <tissue evidence="8">Muscle</tissue>
    </source>
</reference>
<organism evidence="8 9">
    <name type="scientific">Penaeus vannamei</name>
    <name type="common">Whiteleg shrimp</name>
    <name type="synonym">Litopenaeus vannamei</name>
    <dbReference type="NCBI Taxonomy" id="6689"/>
    <lineage>
        <taxon>Eukaryota</taxon>
        <taxon>Metazoa</taxon>
        <taxon>Ecdysozoa</taxon>
        <taxon>Arthropoda</taxon>
        <taxon>Crustacea</taxon>
        <taxon>Multicrustacea</taxon>
        <taxon>Malacostraca</taxon>
        <taxon>Eumalacostraca</taxon>
        <taxon>Eucarida</taxon>
        <taxon>Decapoda</taxon>
        <taxon>Dendrobranchiata</taxon>
        <taxon>Penaeoidea</taxon>
        <taxon>Penaeidae</taxon>
        <taxon>Penaeus</taxon>
    </lineage>
</organism>
<feature type="region of interest" description="Disordered" evidence="5">
    <location>
        <begin position="30"/>
        <end position="64"/>
    </location>
</feature>
<feature type="region of interest" description="Disordered" evidence="5">
    <location>
        <begin position="1456"/>
        <end position="1485"/>
    </location>
</feature>
<feature type="region of interest" description="Disordered" evidence="5">
    <location>
        <begin position="512"/>
        <end position="666"/>
    </location>
</feature>
<dbReference type="Proteomes" id="UP000283509">
    <property type="component" value="Unassembled WGS sequence"/>
</dbReference>
<dbReference type="OrthoDB" id="7480422at2759"/>
<dbReference type="SMART" id="SM00360">
    <property type="entry name" value="RRM"/>
    <property type="match status" value="1"/>
</dbReference>
<feature type="compositionally biased region" description="Basic and acidic residues" evidence="5">
    <location>
        <begin position="654"/>
        <end position="666"/>
    </location>
</feature>
<keyword evidence="9" id="KW-1185">Reference proteome</keyword>
<dbReference type="PROSITE" id="PS50250">
    <property type="entry name" value="PCI"/>
    <property type="match status" value="1"/>
</dbReference>
<dbReference type="SUPFAM" id="SSF54928">
    <property type="entry name" value="RNA-binding domain, RBD"/>
    <property type="match status" value="1"/>
</dbReference>
<dbReference type="Pfam" id="PF03399">
    <property type="entry name" value="SAC3_GANP"/>
    <property type="match status" value="1"/>
</dbReference>
<gene>
    <name evidence="8" type="ORF">C7M84_016643</name>
</gene>
<comment type="similarity">
    <text evidence="2">Belongs to the SAC3 family.</text>
</comment>
<feature type="domain" description="PCI" evidence="7">
    <location>
        <begin position="848"/>
        <end position="1025"/>
    </location>
</feature>
<dbReference type="GO" id="GO:0006406">
    <property type="term" value="P:mRNA export from nucleus"/>
    <property type="evidence" value="ECO:0007669"/>
    <property type="project" value="TreeGrafter"/>
</dbReference>
<feature type="coiled-coil region" evidence="4">
    <location>
        <begin position="1265"/>
        <end position="1292"/>
    </location>
</feature>
<feature type="compositionally biased region" description="Low complexity" evidence="5">
    <location>
        <begin position="306"/>
        <end position="315"/>
    </location>
</feature>
<feature type="compositionally biased region" description="Basic residues" evidence="5">
    <location>
        <begin position="518"/>
        <end position="529"/>
    </location>
</feature>
<dbReference type="InterPro" id="IPR012677">
    <property type="entry name" value="Nucleotide-bd_a/b_plait_sf"/>
</dbReference>
<dbReference type="Gene3D" id="1.25.40.990">
    <property type="match status" value="1"/>
</dbReference>
<dbReference type="PANTHER" id="PTHR12436">
    <property type="entry name" value="80 KDA MCM3-ASSOCIATED PROTEIN"/>
    <property type="match status" value="1"/>
</dbReference>
<evidence type="ECO:0000256" key="4">
    <source>
        <dbReference type="SAM" id="Coils"/>
    </source>
</evidence>
<dbReference type="EMBL" id="QCYY01003090">
    <property type="protein sequence ID" value="ROT65389.1"/>
    <property type="molecule type" value="Genomic_DNA"/>
</dbReference>
<comment type="caution">
    <text evidence="8">The sequence shown here is derived from an EMBL/GenBank/DDBJ whole genome shotgun (WGS) entry which is preliminary data.</text>
</comment>
<evidence type="ECO:0000256" key="5">
    <source>
        <dbReference type="SAM" id="MobiDB-lite"/>
    </source>
</evidence>
<feature type="compositionally biased region" description="Polar residues" evidence="5">
    <location>
        <begin position="419"/>
        <end position="430"/>
    </location>
</feature>
<dbReference type="PROSITE" id="PS50102">
    <property type="entry name" value="RRM"/>
    <property type="match status" value="1"/>
</dbReference>
<evidence type="ECO:0000256" key="1">
    <source>
        <dbReference type="ARBA" id="ARBA00022884"/>
    </source>
</evidence>
<feature type="domain" description="RRM" evidence="6">
    <location>
        <begin position="469"/>
        <end position="542"/>
    </location>
</feature>
<dbReference type="InterPro" id="IPR000504">
    <property type="entry name" value="RRM_dom"/>
</dbReference>
<protein>
    <recommendedName>
        <fullName evidence="10">Germinal-center associated nuclear protein</fullName>
    </recommendedName>
</protein>
<evidence type="ECO:0000313" key="9">
    <source>
        <dbReference type="Proteomes" id="UP000283509"/>
    </source>
</evidence>
<evidence type="ECO:0000259" key="6">
    <source>
        <dbReference type="PROSITE" id="PS50102"/>
    </source>
</evidence>
<sequence>MYTVDRGGSVRIHVFGAVFGVAARVALTFRGPSPPAHPPSSKGNQGNVKERGEETGVHPSHRAPPRCQRLLHAIPLLAGAAATSDTRHSSNRGHELQGPFSRTDRNQRFFPHKYSRLWNTMAQQTSLHNLSSLQAFKAAVHRWSQSACEECSVSSVYKVMASNNGSGGPGDSAQGQNPFKLTTSPPASVSLVFSSGGEYLQMARSQAPSQSNYMLFGGMTNTSPTASPSSASRCNFFGMTSTSPSSAVAGIPNSTLFGGMTSLGEHRYMTSSSLGSGGSRMSSVMSSTIQPASSVLSKPQSDTKAISSSSTPPGIPSGNIFGGLTSSASGQTTSLFSAVNPSDGEMLGSGKNTFSLLSAKIAPRDTATSTSPNAFPLPFSGTGEIKPPSLFSTVKTDSMSTKDFSKDTRPAPTPLLSRGVTNTSQSQPSAARNVFAAPPTSKLFEGQKNTSSLPNEIDKISQYDKKELTKIIIAQIPDSCMDREILKNHFVKFGNVKRVTLNPRTNQATVQYEDHRSASRAKKKGKKIHPNLPEVRIFYGTPARRKSEDGNADAMMSKKKAIRTLQSAHSPSDIDPYEPLPRPSEKETVELPKPIQARVSQPKPAHARSSQPKPTHARSSQPKPTHAVSSQPTQREKAPEKVKKGKPKQGAGAKEMKEPSVAVEGKEPEEVIQSKCNTSHDKYNVLKARDCLVRKEIIRTSDIKKASYLSATCPDMCPESERYMRDVQNDLSSYEMTNGVMDHRLVVKKFSRSSADKDEPLPYELRPGPVLLKTMDFLVCNIIERGEDEDVETDVWYNYLWNRTRAIRNDLMQQQLTDGKAVAIIERCMRFHIHAAARFCQEPPDLFDAKMNTEHLTKSLQTLKELYQDLGEIGEYFETEPEFRAYELLLNLNEGQTFITQYSQYREEVQKSKEVQFALKVGMALMFNNYVKFFKLMKSATYLQACVMHRYFRQVRLKALDTLMKAYVPPKQVQTLPLETVITILGFENEADAESYLQVYGIKVADKNVILDRSLFSIHVEEQPPLVRPLKMVESNRTSSVGEVIQGGPLPENPLLTHVPHDSFDSQGYLKKEAYNASDQQVGKQVPAVEIREPPVQQTQQWTTSELMACMNDIYMTTSSSVIKEMLFKITKEAKEECHLESINKVAQIAGKEILTECLKEEIHLICERALQGVQYEEEVRRRRLLEEEERKRKAMQELLEKVAKVLCAEYVEEFVEEFVRNLCTKAVQEVEKETWEVVIAELIVEMPQTLCREVMLSEVKKLSAEVITAMKDELEAKITRLQQKISMRKMRDSFKRWRCQVLRVKRRKQAQETFPASCSQWPINQQNELFGWGYHRSRQENMSAFQVSSKETTVAKNIEQMTLRNHLIRACAWHHLPLQQEMKKVVDGTLQPINLIKQYFKLPWTELIYACISHKLTGLPDLTVYHQPDKLNAFKYPPSWWAACDASDLSWATTRNENLPPTSRKRKHGQVPEERTGQKKKPSKLLIDIEKEKRKYVEFEKRLEDMFEIEEELRNLLDKS</sequence>
<dbReference type="PANTHER" id="PTHR12436:SF3">
    <property type="entry name" value="GERMINAL-CENTER ASSOCIATED NUCLEAR PROTEIN"/>
    <property type="match status" value="1"/>
</dbReference>
<feature type="region of interest" description="Disordered" evidence="5">
    <location>
        <begin position="81"/>
        <end position="106"/>
    </location>
</feature>
<dbReference type="InterPro" id="IPR035979">
    <property type="entry name" value="RBD_domain_sf"/>
</dbReference>
<name>A0A3R7LVA1_PENVA</name>
<dbReference type="GO" id="GO:0003723">
    <property type="term" value="F:RNA binding"/>
    <property type="evidence" value="ECO:0007669"/>
    <property type="project" value="UniProtKB-UniRule"/>
</dbReference>
<dbReference type="STRING" id="6689.A0A3R7LVA1"/>
<feature type="compositionally biased region" description="Polar residues" evidence="5">
    <location>
        <begin position="293"/>
        <end position="305"/>
    </location>
</feature>
<keyword evidence="4" id="KW-0175">Coiled coil</keyword>
<feature type="region of interest" description="Disordered" evidence="5">
    <location>
        <begin position="397"/>
        <end position="432"/>
    </location>
</feature>
<evidence type="ECO:0000313" key="8">
    <source>
        <dbReference type="EMBL" id="ROT65389.1"/>
    </source>
</evidence>
<dbReference type="Pfam" id="PF00076">
    <property type="entry name" value="RRM_1"/>
    <property type="match status" value="1"/>
</dbReference>
<feature type="compositionally biased region" description="Basic and acidic residues" evidence="5">
    <location>
        <begin position="85"/>
        <end position="95"/>
    </location>
</feature>
<dbReference type="InterPro" id="IPR000717">
    <property type="entry name" value="PCI_dom"/>
</dbReference>
<evidence type="ECO:0000256" key="2">
    <source>
        <dbReference type="ARBA" id="ARBA00038443"/>
    </source>
</evidence>